<dbReference type="GO" id="GO:0009103">
    <property type="term" value="P:lipopolysaccharide biosynthetic process"/>
    <property type="evidence" value="ECO:0007669"/>
    <property type="project" value="UniProtKB-ARBA"/>
</dbReference>
<evidence type="ECO:0000256" key="6">
    <source>
        <dbReference type="ARBA" id="ARBA00022989"/>
    </source>
</evidence>
<feature type="transmembrane region" description="Helical" evidence="8">
    <location>
        <begin position="146"/>
        <end position="163"/>
    </location>
</feature>
<dbReference type="RefSeq" id="WP_181660440.1">
    <property type="nucleotide sequence ID" value="NZ_JACEHE010000019.1"/>
</dbReference>
<dbReference type="InterPro" id="IPR038731">
    <property type="entry name" value="RgtA/B/C-like"/>
</dbReference>
<dbReference type="Pfam" id="PF13231">
    <property type="entry name" value="PMT_2"/>
    <property type="match status" value="1"/>
</dbReference>
<evidence type="ECO:0000256" key="5">
    <source>
        <dbReference type="ARBA" id="ARBA00022692"/>
    </source>
</evidence>
<keyword evidence="6 8" id="KW-1133">Transmembrane helix</keyword>
<evidence type="ECO:0000256" key="7">
    <source>
        <dbReference type="ARBA" id="ARBA00023136"/>
    </source>
</evidence>
<feature type="transmembrane region" description="Helical" evidence="8">
    <location>
        <begin position="207"/>
        <end position="227"/>
    </location>
</feature>
<accession>A0A7W0DQQ1</accession>
<evidence type="ECO:0000256" key="8">
    <source>
        <dbReference type="SAM" id="Phobius"/>
    </source>
</evidence>
<evidence type="ECO:0000259" key="9">
    <source>
        <dbReference type="Pfam" id="PF13231"/>
    </source>
</evidence>
<comment type="subcellular location">
    <subcellularLocation>
        <location evidence="1">Cell membrane</location>
        <topology evidence="1">Multi-pass membrane protein</topology>
    </subcellularLocation>
</comment>
<evidence type="ECO:0000256" key="3">
    <source>
        <dbReference type="ARBA" id="ARBA00022676"/>
    </source>
</evidence>
<gene>
    <name evidence="10" type="ORF">H1D24_27730</name>
</gene>
<feature type="transmembrane region" description="Helical" evidence="8">
    <location>
        <begin position="385"/>
        <end position="403"/>
    </location>
</feature>
<dbReference type="AlphaFoldDB" id="A0A7W0DQQ1"/>
<feature type="transmembrane region" description="Helical" evidence="8">
    <location>
        <begin position="362"/>
        <end position="379"/>
    </location>
</feature>
<dbReference type="InterPro" id="IPR050297">
    <property type="entry name" value="LipidA_mod_glycosyltrf_83"/>
</dbReference>
<evidence type="ECO:0000256" key="1">
    <source>
        <dbReference type="ARBA" id="ARBA00004651"/>
    </source>
</evidence>
<keyword evidence="4 10" id="KW-0808">Transferase</keyword>
<reference evidence="10 11" key="1">
    <citation type="submission" date="2020-07" db="EMBL/GenBank/DDBJ databases">
        <title>Streptomyces isolated from Indian soil.</title>
        <authorList>
            <person name="Mandal S."/>
            <person name="Maiti P.K."/>
        </authorList>
    </citation>
    <scope>NUCLEOTIDE SEQUENCE [LARGE SCALE GENOMIC DNA]</scope>
    <source>
        <strain evidence="10 11">PSKA28</strain>
    </source>
</reference>
<feature type="transmembrane region" description="Helical" evidence="8">
    <location>
        <begin position="95"/>
        <end position="114"/>
    </location>
</feature>
<evidence type="ECO:0000256" key="4">
    <source>
        <dbReference type="ARBA" id="ARBA00022679"/>
    </source>
</evidence>
<feature type="transmembrane region" description="Helical" evidence="8">
    <location>
        <begin position="338"/>
        <end position="355"/>
    </location>
</feature>
<dbReference type="GO" id="GO:0005886">
    <property type="term" value="C:plasma membrane"/>
    <property type="evidence" value="ECO:0007669"/>
    <property type="project" value="UniProtKB-SubCell"/>
</dbReference>
<keyword evidence="2" id="KW-1003">Cell membrane</keyword>
<keyword evidence="3" id="KW-0328">Glycosyltransferase</keyword>
<organism evidence="10 11">
    <name type="scientific">Streptomyces himalayensis subsp. himalayensis</name>
    <dbReference type="NCBI Taxonomy" id="2756131"/>
    <lineage>
        <taxon>Bacteria</taxon>
        <taxon>Bacillati</taxon>
        <taxon>Actinomycetota</taxon>
        <taxon>Actinomycetes</taxon>
        <taxon>Kitasatosporales</taxon>
        <taxon>Streptomycetaceae</taxon>
        <taxon>Streptomyces</taxon>
        <taxon>Streptomyces himalayensis</taxon>
    </lineage>
</organism>
<proteinExistence type="predicted"/>
<evidence type="ECO:0000256" key="2">
    <source>
        <dbReference type="ARBA" id="ARBA00022475"/>
    </source>
</evidence>
<dbReference type="GO" id="GO:0016763">
    <property type="term" value="F:pentosyltransferase activity"/>
    <property type="evidence" value="ECO:0007669"/>
    <property type="project" value="TreeGrafter"/>
</dbReference>
<dbReference type="Proteomes" id="UP000545761">
    <property type="component" value="Unassembled WGS sequence"/>
</dbReference>
<sequence length="469" mass="51436">MTIKRDTHRMLPRPLVWGAVGVVLANLAIRGTWVALVHPPPYSDYAWYFDAATRLAEGSGYGLWDGAPTAYWPVGWPFILSVLFRLTGPSVITGLILQVLLSTATAVVVLMLAHRLTHNVRVAVAGGFGYTLLPSGWAWDSQLGSEQAFTLLTVTMLFLLAGADRWPRYAGAGAIAGAASLVRPTLLVFPAALLAIELLRSRGPRRAVAHTAAFSVALLAVIAPWTARNTAVLDSPVPVSTNGGVNLYMGTRTDTGYWWSDNPADNPLITARDEVTRNRLGTRLALSYWSGHPGRLVALAPKRLKALYSSNKSPFSALRAYGDWPADTARRWQRAADLVYWLLMTAAIAGSVVMWRYLSKELWLIGGFIIFHTALWLVFSPWDRFRFPLTPLFAVLAGTVLFLHGRRRMPYSLPSARRSGLRRISGARNAVTLMAAHARLPVLRAQVLEAGQAETDAFHASRPLPVSLR</sequence>
<evidence type="ECO:0000313" key="10">
    <source>
        <dbReference type="EMBL" id="MBA2949512.1"/>
    </source>
</evidence>
<feature type="transmembrane region" description="Helical" evidence="8">
    <location>
        <begin position="15"/>
        <end position="36"/>
    </location>
</feature>
<comment type="caution">
    <text evidence="10">The sequence shown here is derived from an EMBL/GenBank/DDBJ whole genome shotgun (WGS) entry which is preliminary data.</text>
</comment>
<keyword evidence="7 8" id="KW-0472">Membrane</keyword>
<name>A0A7W0DQQ1_9ACTN</name>
<keyword evidence="5 8" id="KW-0812">Transmembrane</keyword>
<dbReference type="PANTHER" id="PTHR33908">
    <property type="entry name" value="MANNOSYLTRANSFERASE YKCB-RELATED"/>
    <property type="match status" value="1"/>
</dbReference>
<dbReference type="PANTHER" id="PTHR33908:SF11">
    <property type="entry name" value="MEMBRANE PROTEIN"/>
    <property type="match status" value="1"/>
</dbReference>
<evidence type="ECO:0000313" key="11">
    <source>
        <dbReference type="Proteomes" id="UP000545761"/>
    </source>
</evidence>
<feature type="transmembrane region" description="Helical" evidence="8">
    <location>
        <begin position="169"/>
        <end position="195"/>
    </location>
</feature>
<dbReference type="EMBL" id="JACEHE010000019">
    <property type="protein sequence ID" value="MBA2949512.1"/>
    <property type="molecule type" value="Genomic_DNA"/>
</dbReference>
<feature type="transmembrane region" description="Helical" evidence="8">
    <location>
        <begin position="120"/>
        <end position="139"/>
    </location>
</feature>
<feature type="domain" description="Glycosyltransferase RgtA/B/C/D-like" evidence="9">
    <location>
        <begin position="73"/>
        <end position="224"/>
    </location>
</feature>
<protein>
    <submittedName>
        <fullName evidence="10">Glycosyltransferase family 39 protein</fullName>
    </submittedName>
</protein>